<keyword evidence="4 5" id="KW-0472">Membrane</keyword>
<dbReference type="AlphaFoldDB" id="A0AAW1CEH0"/>
<keyword evidence="2 5" id="KW-0812">Transmembrane</keyword>
<dbReference type="InterPro" id="IPR005829">
    <property type="entry name" value="Sugar_transporter_CS"/>
</dbReference>
<evidence type="ECO:0000256" key="1">
    <source>
        <dbReference type="ARBA" id="ARBA00004141"/>
    </source>
</evidence>
<dbReference type="InterPro" id="IPR050549">
    <property type="entry name" value="MFS_Trehalose_Transporter"/>
</dbReference>
<dbReference type="Pfam" id="PF00083">
    <property type="entry name" value="Sugar_tr"/>
    <property type="match status" value="1"/>
</dbReference>
<dbReference type="InterPro" id="IPR036259">
    <property type="entry name" value="MFS_trans_sf"/>
</dbReference>
<feature type="transmembrane region" description="Helical" evidence="5">
    <location>
        <begin position="246"/>
        <end position="267"/>
    </location>
</feature>
<dbReference type="EMBL" id="JAPXFL010000053">
    <property type="protein sequence ID" value="KAK9496813.1"/>
    <property type="molecule type" value="Genomic_DNA"/>
</dbReference>
<feature type="transmembrane region" description="Helical" evidence="5">
    <location>
        <begin position="67"/>
        <end position="85"/>
    </location>
</feature>
<evidence type="ECO:0000313" key="8">
    <source>
        <dbReference type="Proteomes" id="UP001461498"/>
    </source>
</evidence>
<evidence type="ECO:0000256" key="5">
    <source>
        <dbReference type="SAM" id="Phobius"/>
    </source>
</evidence>
<evidence type="ECO:0000256" key="3">
    <source>
        <dbReference type="ARBA" id="ARBA00022989"/>
    </source>
</evidence>
<keyword evidence="3 5" id="KW-1133">Transmembrane helix</keyword>
<feature type="transmembrane region" description="Helical" evidence="5">
    <location>
        <begin position="279"/>
        <end position="301"/>
    </location>
</feature>
<evidence type="ECO:0000259" key="6">
    <source>
        <dbReference type="PROSITE" id="PS50850"/>
    </source>
</evidence>
<reference evidence="7 8" key="1">
    <citation type="submission" date="2022-12" db="EMBL/GenBank/DDBJ databases">
        <title>Chromosome-level genome assembly of true bugs.</title>
        <authorList>
            <person name="Ma L."/>
            <person name="Li H."/>
        </authorList>
    </citation>
    <scope>NUCLEOTIDE SEQUENCE [LARGE SCALE GENOMIC DNA]</scope>
    <source>
        <strain evidence="7">Lab_2022b</strain>
    </source>
</reference>
<dbReference type="PANTHER" id="PTHR48021">
    <property type="match status" value="1"/>
</dbReference>
<dbReference type="GO" id="GO:0016020">
    <property type="term" value="C:membrane"/>
    <property type="evidence" value="ECO:0007669"/>
    <property type="project" value="UniProtKB-SubCell"/>
</dbReference>
<protein>
    <recommendedName>
        <fullName evidence="6">Major facilitator superfamily (MFS) profile domain-containing protein</fullName>
    </recommendedName>
</protein>
<dbReference type="Proteomes" id="UP001461498">
    <property type="component" value="Unassembled WGS sequence"/>
</dbReference>
<feature type="transmembrane region" description="Helical" evidence="5">
    <location>
        <begin position="313"/>
        <end position="331"/>
    </location>
</feature>
<organism evidence="7 8">
    <name type="scientific">Rhynocoris fuscipes</name>
    <dbReference type="NCBI Taxonomy" id="488301"/>
    <lineage>
        <taxon>Eukaryota</taxon>
        <taxon>Metazoa</taxon>
        <taxon>Ecdysozoa</taxon>
        <taxon>Arthropoda</taxon>
        <taxon>Hexapoda</taxon>
        <taxon>Insecta</taxon>
        <taxon>Pterygota</taxon>
        <taxon>Neoptera</taxon>
        <taxon>Paraneoptera</taxon>
        <taxon>Hemiptera</taxon>
        <taxon>Heteroptera</taxon>
        <taxon>Panheteroptera</taxon>
        <taxon>Cimicomorpha</taxon>
        <taxon>Reduviidae</taxon>
        <taxon>Harpactorinae</taxon>
        <taxon>Harpactorini</taxon>
        <taxon>Rhynocoris</taxon>
    </lineage>
</organism>
<keyword evidence="8" id="KW-1185">Reference proteome</keyword>
<feature type="domain" description="Major facilitator superfamily (MFS) profile" evidence="6">
    <location>
        <begin position="1"/>
        <end position="361"/>
    </location>
</feature>
<evidence type="ECO:0000256" key="4">
    <source>
        <dbReference type="ARBA" id="ARBA00023136"/>
    </source>
</evidence>
<evidence type="ECO:0000313" key="7">
    <source>
        <dbReference type="EMBL" id="KAK9496813.1"/>
    </source>
</evidence>
<dbReference type="SUPFAM" id="SSF103473">
    <property type="entry name" value="MFS general substrate transporter"/>
    <property type="match status" value="1"/>
</dbReference>
<dbReference type="PROSITE" id="PS00217">
    <property type="entry name" value="SUGAR_TRANSPORT_2"/>
    <property type="match status" value="1"/>
</dbReference>
<feature type="transmembrane region" description="Helical" evidence="5">
    <location>
        <begin position="219"/>
        <end position="239"/>
    </location>
</feature>
<feature type="transmembrane region" description="Helical" evidence="5">
    <location>
        <begin position="12"/>
        <end position="30"/>
    </location>
</feature>
<comment type="caution">
    <text evidence="7">The sequence shown here is derived from an EMBL/GenBank/DDBJ whole genome shotgun (WGS) entry which is preliminary data.</text>
</comment>
<proteinExistence type="predicted"/>
<feature type="transmembrane region" description="Helical" evidence="5">
    <location>
        <begin position="36"/>
        <end position="55"/>
    </location>
</feature>
<evidence type="ECO:0000256" key="2">
    <source>
        <dbReference type="ARBA" id="ARBA00022692"/>
    </source>
</evidence>
<dbReference type="InterPro" id="IPR005828">
    <property type="entry name" value="MFS_sugar_transport-like"/>
</dbReference>
<dbReference type="InterPro" id="IPR020846">
    <property type="entry name" value="MFS_dom"/>
</dbReference>
<accession>A0AAW1CEH0</accession>
<name>A0AAW1CEH0_9HEMI</name>
<dbReference type="Gene3D" id="1.20.1250.20">
    <property type="entry name" value="MFS general substrate transporter like domains"/>
    <property type="match status" value="1"/>
</dbReference>
<dbReference type="GO" id="GO:0022857">
    <property type="term" value="F:transmembrane transporter activity"/>
    <property type="evidence" value="ECO:0007669"/>
    <property type="project" value="InterPro"/>
</dbReference>
<gene>
    <name evidence="7" type="ORF">O3M35_012966</name>
</gene>
<comment type="subcellular location">
    <subcellularLocation>
        <location evidence="1">Membrane</location>
        <topology evidence="1">Multi-pass membrane protein</topology>
    </subcellularLocation>
</comment>
<dbReference type="PANTHER" id="PTHR48021:SF46">
    <property type="entry name" value="MAJOR FACILITATOR SUPERFAMILY (MFS) PROFILE DOMAIN-CONTAINING PROTEIN"/>
    <property type="match status" value="1"/>
</dbReference>
<dbReference type="PROSITE" id="PS50850">
    <property type="entry name" value="MFS"/>
    <property type="match status" value="1"/>
</dbReference>
<feature type="transmembrane region" description="Helical" evidence="5">
    <location>
        <begin position="179"/>
        <end position="199"/>
    </location>
</feature>
<feature type="transmembrane region" description="Helical" evidence="5">
    <location>
        <begin position="97"/>
        <end position="116"/>
    </location>
</feature>
<sequence length="361" mass="40570">MYFLFFRFGRKTLCLLTAPLGALSWLLVIFTRNLAAMFVARIIQGINLGVIFTAVPTYIAEISSPNVRGAFGGHTVVFIYIGFLYSYCTSYNVSYELYIYLQSILPVLFFVTFIFMPESPYYYYMKKKNDKADKALKWLRGNGDVTEEALEIQKAVEEDMKRKGSKWKDLVATESDRRILFIVQMVNVAAYMTGVQSLSMFATETFANVPLIWISAKDVTIAMGLILCISAFLASFVADTVGRRKLLIVSSAGITVSNLVISVYYFLSEKTSVNVSDLSWIMYLGLVGLCVFTNIGVGELVHTIQAEFFPSHTRSAVISLITLALIIIYVTESAGKTMAELNKELTEKSWLKTKKQQNTKM</sequence>